<protein>
    <submittedName>
        <fullName evidence="1">Uncharacterized protein</fullName>
    </submittedName>
</protein>
<proteinExistence type="predicted"/>
<reference evidence="2" key="1">
    <citation type="submission" date="2023-08" db="EMBL/GenBank/DDBJ databases">
        <title>Rhodospirillaceae gen. nov., a novel taxon isolated from the Yangtze River Yuezi River estuary sludge.</title>
        <authorList>
            <person name="Ruan L."/>
        </authorList>
    </citation>
    <scope>NUCLEOTIDE SEQUENCE [LARGE SCALE GENOMIC DNA]</scope>
    <source>
        <strain evidence="2">R-7</strain>
    </source>
</reference>
<name>A0ABU0YJC3_9PROT</name>
<keyword evidence="2" id="KW-1185">Reference proteome</keyword>
<gene>
    <name evidence="1" type="ORF">Q8A70_05720</name>
</gene>
<evidence type="ECO:0000313" key="1">
    <source>
        <dbReference type="EMBL" id="MDQ7247151.1"/>
    </source>
</evidence>
<evidence type="ECO:0000313" key="2">
    <source>
        <dbReference type="Proteomes" id="UP001230156"/>
    </source>
</evidence>
<dbReference type="RefSeq" id="WP_379954555.1">
    <property type="nucleotide sequence ID" value="NZ_JAUYVI010000002.1"/>
</dbReference>
<dbReference type="EMBL" id="JAUYVI010000002">
    <property type="protein sequence ID" value="MDQ7247151.1"/>
    <property type="molecule type" value="Genomic_DNA"/>
</dbReference>
<dbReference type="Proteomes" id="UP001230156">
    <property type="component" value="Unassembled WGS sequence"/>
</dbReference>
<comment type="caution">
    <text evidence="1">The sequence shown here is derived from an EMBL/GenBank/DDBJ whole genome shotgun (WGS) entry which is preliminary data.</text>
</comment>
<accession>A0ABU0YJC3</accession>
<organism evidence="1 2">
    <name type="scientific">Dongia sedimenti</name>
    <dbReference type="NCBI Taxonomy" id="3064282"/>
    <lineage>
        <taxon>Bacteria</taxon>
        <taxon>Pseudomonadati</taxon>
        <taxon>Pseudomonadota</taxon>
        <taxon>Alphaproteobacteria</taxon>
        <taxon>Rhodospirillales</taxon>
        <taxon>Dongiaceae</taxon>
        <taxon>Dongia</taxon>
    </lineage>
</organism>
<sequence>MLSIGNTLGSSGASLSLDTRVAVGAGVFVVSPEPSEPVAETQVISASQQKIPAYNAFEFSYRSDFGKIILLQQNVETGQEVTQIPTEYHLRQYAANQRDQRVQLQQKLYKGSVGAPEAQSGPRTVVVAQTTASPSGTSAPAASQPAAPSVAPSTVAVATVAHVDIKA</sequence>